<gene>
    <name evidence="2" type="ORF">HY730_02265</name>
</gene>
<evidence type="ECO:0000313" key="2">
    <source>
        <dbReference type="EMBL" id="MBI4595183.1"/>
    </source>
</evidence>
<dbReference type="InterPro" id="IPR029045">
    <property type="entry name" value="ClpP/crotonase-like_dom_sf"/>
</dbReference>
<dbReference type="EMBL" id="JACQWF010000108">
    <property type="protein sequence ID" value="MBI4595183.1"/>
    <property type="molecule type" value="Genomic_DNA"/>
</dbReference>
<evidence type="ECO:0000256" key="1">
    <source>
        <dbReference type="ARBA" id="ARBA00005254"/>
    </source>
</evidence>
<name>A0A933LPI8_UNCTE</name>
<protein>
    <submittedName>
        <fullName evidence="2">Enoyl-CoA hydratase/isomerase family protein</fullName>
    </submittedName>
</protein>
<accession>A0A933LPI8</accession>
<dbReference type="GO" id="GO:0003824">
    <property type="term" value="F:catalytic activity"/>
    <property type="evidence" value="ECO:0007669"/>
    <property type="project" value="UniProtKB-ARBA"/>
</dbReference>
<dbReference type="Proteomes" id="UP000772181">
    <property type="component" value="Unassembled WGS sequence"/>
</dbReference>
<dbReference type="AlphaFoldDB" id="A0A933LPI8"/>
<comment type="similarity">
    <text evidence="1">Belongs to the enoyl-CoA hydratase/isomerase family.</text>
</comment>
<dbReference type="PANTHER" id="PTHR43802">
    <property type="entry name" value="ENOYL-COA HYDRATASE"/>
    <property type="match status" value="1"/>
</dbReference>
<reference evidence="2" key="1">
    <citation type="submission" date="2020-07" db="EMBL/GenBank/DDBJ databases">
        <title>Huge and variable diversity of episymbiotic CPR bacteria and DPANN archaea in groundwater ecosystems.</title>
        <authorList>
            <person name="He C.Y."/>
            <person name="Keren R."/>
            <person name="Whittaker M."/>
            <person name="Farag I.F."/>
            <person name="Doudna J."/>
            <person name="Cate J.H.D."/>
            <person name="Banfield J.F."/>
        </authorList>
    </citation>
    <scope>NUCLEOTIDE SEQUENCE</scope>
    <source>
        <strain evidence="2">NC_groundwater_1482_Ag_S-0.65um_47_24</strain>
    </source>
</reference>
<dbReference type="PANTHER" id="PTHR43802:SF1">
    <property type="entry name" value="IP11341P-RELATED"/>
    <property type="match status" value="1"/>
</dbReference>
<sequence length="247" mass="27269">MGFVDYERKNAIVFITMNRPERLNAFGSAINNGLKESFARFQSDDQARVAILRGAGRAFCAGIDVKEVAAGGMFLDNPLTCLYPYGSLDLSKPVIAAINGYCLGAGFNLLAMQADLRVAAEDAIFGLPELERGIYCLSTMFCNQLPRNIILELALLCNYIPAQRAYDLGIINRLVPSEGLLAEATAMAEKLSTLPSETVRLTRETVFRMTRAGDDAKVQENWYFNKSAASREMAERMKEWAARSQGK</sequence>
<dbReference type="Gene3D" id="3.90.226.10">
    <property type="entry name" value="2-enoyl-CoA Hydratase, Chain A, domain 1"/>
    <property type="match status" value="1"/>
</dbReference>
<comment type="caution">
    <text evidence="2">The sequence shown here is derived from an EMBL/GenBank/DDBJ whole genome shotgun (WGS) entry which is preliminary data.</text>
</comment>
<dbReference type="Pfam" id="PF00378">
    <property type="entry name" value="ECH_1"/>
    <property type="match status" value="1"/>
</dbReference>
<dbReference type="SUPFAM" id="SSF52096">
    <property type="entry name" value="ClpP/crotonase"/>
    <property type="match status" value="1"/>
</dbReference>
<dbReference type="InterPro" id="IPR001753">
    <property type="entry name" value="Enoyl-CoA_hydra/iso"/>
</dbReference>
<proteinExistence type="inferred from homology"/>
<evidence type="ECO:0000313" key="3">
    <source>
        <dbReference type="Proteomes" id="UP000772181"/>
    </source>
</evidence>
<organism evidence="2 3">
    <name type="scientific">Tectimicrobiota bacterium</name>
    <dbReference type="NCBI Taxonomy" id="2528274"/>
    <lineage>
        <taxon>Bacteria</taxon>
        <taxon>Pseudomonadati</taxon>
        <taxon>Nitrospinota/Tectimicrobiota group</taxon>
        <taxon>Candidatus Tectimicrobiota</taxon>
    </lineage>
</organism>
<dbReference type="CDD" id="cd06558">
    <property type="entry name" value="crotonase-like"/>
    <property type="match status" value="1"/>
</dbReference>